<keyword evidence="3" id="KW-0949">S-adenosyl-L-methionine</keyword>
<dbReference type="PANTHER" id="PTHR43273:SF3">
    <property type="entry name" value="ANAEROBIC SULFATASE-MATURATING ENZYME HOMOLOG ASLB-RELATED"/>
    <property type="match status" value="1"/>
</dbReference>
<evidence type="ECO:0000256" key="7">
    <source>
        <dbReference type="ARBA" id="ARBA00023601"/>
    </source>
</evidence>
<evidence type="ECO:0000313" key="9">
    <source>
        <dbReference type="EMBL" id="QIA66163.1"/>
    </source>
</evidence>
<keyword evidence="6" id="KW-0411">Iron-sulfur</keyword>
<dbReference type="CDD" id="cd01335">
    <property type="entry name" value="Radical_SAM"/>
    <property type="match status" value="1"/>
</dbReference>
<evidence type="ECO:0000256" key="1">
    <source>
        <dbReference type="ARBA" id="ARBA00001966"/>
    </source>
</evidence>
<dbReference type="InterPro" id="IPR058240">
    <property type="entry name" value="rSAM_sf"/>
</dbReference>
<comment type="similarity">
    <text evidence="7">Belongs to the radical SAM superfamily. Anaerobic sulfatase-maturating enzyme family.</text>
</comment>
<dbReference type="PROSITE" id="PS51918">
    <property type="entry name" value="RADICAL_SAM"/>
    <property type="match status" value="1"/>
</dbReference>
<proteinExistence type="inferred from homology"/>
<dbReference type="InterPro" id="IPR023867">
    <property type="entry name" value="Sulphatase_maturase_rSAM"/>
</dbReference>
<dbReference type="PANTHER" id="PTHR43273">
    <property type="entry name" value="ANAEROBIC SULFATASE-MATURATING ENZYME HOMOLOG ASLB-RELATED"/>
    <property type="match status" value="1"/>
</dbReference>
<dbReference type="CDD" id="cd21120">
    <property type="entry name" value="SPASM_anSME"/>
    <property type="match status" value="1"/>
</dbReference>
<evidence type="ECO:0000259" key="8">
    <source>
        <dbReference type="PROSITE" id="PS51918"/>
    </source>
</evidence>
<dbReference type="Pfam" id="PF13186">
    <property type="entry name" value="SPASM"/>
    <property type="match status" value="1"/>
</dbReference>
<dbReference type="GO" id="GO:0051539">
    <property type="term" value="F:4 iron, 4 sulfur cluster binding"/>
    <property type="evidence" value="ECO:0007669"/>
    <property type="project" value="UniProtKB-KW"/>
</dbReference>
<evidence type="ECO:0000256" key="6">
    <source>
        <dbReference type="ARBA" id="ARBA00023014"/>
    </source>
</evidence>
<protein>
    <submittedName>
        <fullName evidence="9">Anaerobic sulfatase maturase</fullName>
    </submittedName>
</protein>
<dbReference type="EMBL" id="CP047476">
    <property type="protein sequence ID" value="QIA66163.1"/>
    <property type="molecule type" value="Genomic_DNA"/>
</dbReference>
<dbReference type="SFLD" id="SFLDF00285">
    <property type="entry name" value="anaerobic_Ser-type_sulfatase-m"/>
    <property type="match status" value="1"/>
</dbReference>
<keyword evidence="2" id="KW-0004">4Fe-4S</keyword>
<dbReference type="SUPFAM" id="SSF102114">
    <property type="entry name" value="Radical SAM enzymes"/>
    <property type="match status" value="1"/>
</dbReference>
<evidence type="ECO:0000256" key="5">
    <source>
        <dbReference type="ARBA" id="ARBA00023004"/>
    </source>
</evidence>
<dbReference type="Gene3D" id="3.20.20.70">
    <property type="entry name" value="Aldolase class I"/>
    <property type="match status" value="1"/>
</dbReference>
<dbReference type="KEGG" id="vas:GT360_17555"/>
<reference evidence="9 10" key="1">
    <citation type="submission" date="2020-01" db="EMBL/GenBank/DDBJ databases">
        <title>Whole genome and functional gene identification of agarase of Vibrio HN897.</title>
        <authorList>
            <person name="Liu Y."/>
            <person name="Zhao Z."/>
        </authorList>
    </citation>
    <scope>NUCLEOTIDE SEQUENCE [LARGE SCALE GENOMIC DNA]</scope>
    <source>
        <strain evidence="9 10">HN897</strain>
    </source>
</reference>
<dbReference type="NCBIfam" id="TIGR03942">
    <property type="entry name" value="sulfatase_rSAM"/>
    <property type="match status" value="1"/>
</dbReference>
<dbReference type="SFLD" id="SFLDS00029">
    <property type="entry name" value="Radical_SAM"/>
    <property type="match status" value="1"/>
</dbReference>
<dbReference type="AlphaFoldDB" id="A0A7Z2T873"/>
<feature type="domain" description="Radical SAM core" evidence="8">
    <location>
        <begin position="1"/>
        <end position="230"/>
    </location>
</feature>
<dbReference type="GO" id="GO:0016491">
    <property type="term" value="F:oxidoreductase activity"/>
    <property type="evidence" value="ECO:0007669"/>
    <property type="project" value="InterPro"/>
</dbReference>
<name>A0A7Z2T873_9VIBR</name>
<organism evidence="9 10">
    <name type="scientific">Vibrio astriarenae</name>
    <dbReference type="NCBI Taxonomy" id="1481923"/>
    <lineage>
        <taxon>Bacteria</taxon>
        <taxon>Pseudomonadati</taxon>
        <taxon>Pseudomonadota</taxon>
        <taxon>Gammaproteobacteria</taxon>
        <taxon>Vibrionales</taxon>
        <taxon>Vibrionaceae</taxon>
        <taxon>Vibrio</taxon>
    </lineage>
</organism>
<dbReference type="SFLD" id="SFLDG01072">
    <property type="entry name" value="dehydrogenase_like"/>
    <property type="match status" value="1"/>
</dbReference>
<comment type="cofactor">
    <cofactor evidence="1">
        <name>[4Fe-4S] cluster</name>
        <dbReference type="ChEBI" id="CHEBI:49883"/>
    </cofactor>
</comment>
<evidence type="ECO:0000313" key="10">
    <source>
        <dbReference type="Proteomes" id="UP000464262"/>
    </source>
</evidence>
<dbReference type="InterPro" id="IPR034491">
    <property type="entry name" value="Anaerob_Ser_sulfatase-maturase"/>
</dbReference>
<dbReference type="NCBIfam" id="TIGR04085">
    <property type="entry name" value="rSAM_more_4Fe4S"/>
    <property type="match status" value="1"/>
</dbReference>
<keyword evidence="10" id="KW-1185">Reference proteome</keyword>
<dbReference type="SFLD" id="SFLDG01384">
    <property type="entry name" value="thioether_bond_formation_requi"/>
    <property type="match status" value="1"/>
</dbReference>
<keyword evidence="4" id="KW-0479">Metal-binding</keyword>
<dbReference type="Pfam" id="PF04055">
    <property type="entry name" value="Radical_SAM"/>
    <property type="match status" value="1"/>
</dbReference>
<gene>
    <name evidence="9" type="ORF">GT360_17555</name>
</gene>
<accession>A0A7Z2T873</accession>
<dbReference type="Proteomes" id="UP000464262">
    <property type="component" value="Chromosome 2"/>
</dbReference>
<dbReference type="GO" id="GO:0046872">
    <property type="term" value="F:metal ion binding"/>
    <property type="evidence" value="ECO:0007669"/>
    <property type="project" value="UniProtKB-KW"/>
</dbReference>
<keyword evidence="5" id="KW-0408">Iron</keyword>
<dbReference type="SFLD" id="SFLDG01386">
    <property type="entry name" value="main_SPASM_domain-containing"/>
    <property type="match status" value="1"/>
</dbReference>
<sequence length="411" mass="47683">MTKPIGSKCNIDCTYCYYLSKQPLLEHSKRQDARFSEEMLEHYIKSYIEQQNFPEIVFHWQGGEPTLLGVKFFRDVVRLQKKYCPEGVKIENNLQTNGTLLTDEWGKFLSKNRFLVGLSLDGPELIHNAHRTNRSGKGTFRQTMKGLEVLHKHKVNFATLTCINNVSGASPIEVYRFLRDEVKSPQMQFIPIVETKSFRKTAPQCWSSEDQVYQGMPEADPSHLQSIVEPWCVSAEQWGRFLIEVFDEWFTYDVGQVHIPYFEAWIESWMGRVNPLCTLGPMCGKGLAIEHNGDVFSCEHYVYPEYRLGNIEEKTLEQMQFSSEQIKFGYAKEATLPRQCRECDYQFACFGECPKNRFLRTLDGEPGLNYLCAGWKQFYRHADPYISMLVSSMGYAVNKTLNAQAMKIRFK</sequence>
<dbReference type="SFLD" id="SFLDG01067">
    <property type="entry name" value="SPASM/twitch_domain_containing"/>
    <property type="match status" value="1"/>
</dbReference>
<evidence type="ECO:0000256" key="3">
    <source>
        <dbReference type="ARBA" id="ARBA00022691"/>
    </source>
</evidence>
<dbReference type="InterPro" id="IPR013785">
    <property type="entry name" value="Aldolase_TIM"/>
</dbReference>
<evidence type="ECO:0000256" key="2">
    <source>
        <dbReference type="ARBA" id="ARBA00022485"/>
    </source>
</evidence>
<dbReference type="InterPro" id="IPR007197">
    <property type="entry name" value="rSAM"/>
</dbReference>
<evidence type="ECO:0000256" key="4">
    <source>
        <dbReference type="ARBA" id="ARBA00022723"/>
    </source>
</evidence>
<dbReference type="InterPro" id="IPR047207">
    <property type="entry name" value="SPASM_anSME"/>
</dbReference>
<dbReference type="InterPro" id="IPR023885">
    <property type="entry name" value="4Fe4S-binding_SPASM_dom"/>
</dbReference>